<dbReference type="AlphaFoldDB" id="A0A1B0GHW0"/>
<proteinExistence type="predicted"/>
<dbReference type="Proteomes" id="UP000092461">
    <property type="component" value="Unassembled WGS sequence"/>
</dbReference>
<dbReference type="VEuPathDB" id="VectorBase:LLOJ001668"/>
<dbReference type="EMBL" id="AJWK01005695">
    <property type="status" value="NOT_ANNOTATED_CDS"/>
    <property type="molecule type" value="Genomic_DNA"/>
</dbReference>
<reference evidence="1" key="1">
    <citation type="submission" date="2020-05" db="UniProtKB">
        <authorList>
            <consortium name="EnsemblMetazoa"/>
        </authorList>
    </citation>
    <scope>IDENTIFICATION</scope>
    <source>
        <strain evidence="1">Jacobina</strain>
    </source>
</reference>
<organism evidence="1 2">
    <name type="scientific">Lutzomyia longipalpis</name>
    <name type="common">Sand fly</name>
    <dbReference type="NCBI Taxonomy" id="7200"/>
    <lineage>
        <taxon>Eukaryota</taxon>
        <taxon>Metazoa</taxon>
        <taxon>Ecdysozoa</taxon>
        <taxon>Arthropoda</taxon>
        <taxon>Hexapoda</taxon>
        <taxon>Insecta</taxon>
        <taxon>Pterygota</taxon>
        <taxon>Neoptera</taxon>
        <taxon>Endopterygota</taxon>
        <taxon>Diptera</taxon>
        <taxon>Nematocera</taxon>
        <taxon>Psychodoidea</taxon>
        <taxon>Psychodidae</taxon>
        <taxon>Lutzomyia</taxon>
        <taxon>Lutzomyia</taxon>
    </lineage>
</organism>
<sequence length="168" mass="18022">MGALWEEQKRGRRAYLAGNSVWLSDFVAPIAPSDGHNGELGEDDGPTNGGGDFLAALHTQPNVPVVITNGHESLKTCPLSGTRLLLHGHNFEHFIPERGPQEEVNDLKLLNWEGIQVDFLQCADLSITHKASQLRYGNPFLLILLSTSPATSTSSATTTSTTATSATS</sequence>
<evidence type="ECO:0000313" key="2">
    <source>
        <dbReference type="Proteomes" id="UP000092461"/>
    </source>
</evidence>
<protein>
    <submittedName>
        <fullName evidence="1">Uncharacterized protein</fullName>
    </submittedName>
</protein>
<accession>A0A1B0GHW0</accession>
<evidence type="ECO:0000313" key="1">
    <source>
        <dbReference type="EnsemblMetazoa" id="LLOJ001668-PA"/>
    </source>
</evidence>
<dbReference type="EnsemblMetazoa" id="LLOJ001668-RA">
    <property type="protein sequence ID" value="LLOJ001668-PA"/>
    <property type="gene ID" value="LLOJ001668"/>
</dbReference>
<keyword evidence="2" id="KW-1185">Reference proteome</keyword>
<name>A0A1B0GHW0_LUTLO</name>